<gene>
    <name evidence="2" type="ORF">E5A74_04105</name>
</gene>
<sequence length="160" mass="16984">MGSGRMPIGARRRATARSGCAICSSAADHGFLTYVVSPSRCRGDSMFQAVVELVPGARGVSLPSRGDRRTSDRAPVELAANVRARGSRLRLRAEVVDISTDGCRILAQEYAPGDTVLIALAHLAPIAGRVCWAREGAIGVQFETRLHPAIVRHLAALGRA</sequence>
<evidence type="ECO:0000313" key="3">
    <source>
        <dbReference type="Proteomes" id="UP000309848"/>
    </source>
</evidence>
<dbReference type="GO" id="GO:0035438">
    <property type="term" value="F:cyclic-di-GMP binding"/>
    <property type="evidence" value="ECO:0007669"/>
    <property type="project" value="InterPro"/>
</dbReference>
<accession>A0A4S1WTC3</accession>
<dbReference type="Pfam" id="PF07238">
    <property type="entry name" value="PilZ"/>
    <property type="match status" value="1"/>
</dbReference>
<dbReference type="InterPro" id="IPR009875">
    <property type="entry name" value="PilZ_domain"/>
</dbReference>
<feature type="domain" description="PilZ" evidence="1">
    <location>
        <begin position="67"/>
        <end position="156"/>
    </location>
</feature>
<dbReference type="Proteomes" id="UP000309848">
    <property type="component" value="Unassembled WGS sequence"/>
</dbReference>
<evidence type="ECO:0000313" key="2">
    <source>
        <dbReference type="EMBL" id="TGX46343.1"/>
    </source>
</evidence>
<comment type="caution">
    <text evidence="2">The sequence shown here is derived from an EMBL/GenBank/DDBJ whole genome shotgun (WGS) entry which is preliminary data.</text>
</comment>
<dbReference type="AlphaFoldDB" id="A0A4S1WTC3"/>
<dbReference type="OrthoDB" id="9795572at2"/>
<organism evidence="2 3">
    <name type="scientific">Sphingomonas naasensis</name>
    <dbReference type="NCBI Taxonomy" id="1344951"/>
    <lineage>
        <taxon>Bacteria</taxon>
        <taxon>Pseudomonadati</taxon>
        <taxon>Pseudomonadota</taxon>
        <taxon>Alphaproteobacteria</taxon>
        <taxon>Sphingomonadales</taxon>
        <taxon>Sphingomonadaceae</taxon>
        <taxon>Sphingomonas</taxon>
    </lineage>
</organism>
<dbReference type="EMBL" id="SRXU01000001">
    <property type="protein sequence ID" value="TGX46343.1"/>
    <property type="molecule type" value="Genomic_DNA"/>
</dbReference>
<dbReference type="Gene3D" id="2.40.10.220">
    <property type="entry name" value="predicted glycosyltransferase like domains"/>
    <property type="match status" value="1"/>
</dbReference>
<reference evidence="2 3" key="1">
    <citation type="submission" date="2019-04" db="EMBL/GenBank/DDBJ databases">
        <title>Sphingomonas psychrotolerans sp. nov., isolated from soil in the Tianshan Mountains, Xinjiang, China.</title>
        <authorList>
            <person name="Luo Y."/>
            <person name="Sheng H."/>
        </authorList>
    </citation>
    <scope>NUCLEOTIDE SEQUENCE [LARGE SCALE GENOMIC DNA]</scope>
    <source>
        <strain evidence="2 3">KIS18-15</strain>
    </source>
</reference>
<evidence type="ECO:0000259" key="1">
    <source>
        <dbReference type="Pfam" id="PF07238"/>
    </source>
</evidence>
<dbReference type="SUPFAM" id="SSF141371">
    <property type="entry name" value="PilZ domain-like"/>
    <property type="match status" value="1"/>
</dbReference>
<name>A0A4S1WTC3_9SPHN</name>
<keyword evidence="3" id="KW-1185">Reference proteome</keyword>
<protein>
    <submittedName>
        <fullName evidence="2">PilZ domain-containing protein</fullName>
    </submittedName>
</protein>
<proteinExistence type="predicted"/>